<evidence type="ECO:0000313" key="1">
    <source>
        <dbReference type="EMBL" id="ATP19793.1"/>
    </source>
</evidence>
<sequence>MDQPLAERMLRAFLTQMIRTEAVHEDDMVEVVEALHRAGDEEAAHAMAAIIVEANAPDPSDWHAERARARFHVIEGNDGKPDA</sequence>
<name>A0A0J9D673_SPHYA</name>
<dbReference type="Proteomes" id="UP000037029">
    <property type="component" value="Chromosome"/>
</dbReference>
<reference evidence="1 2" key="1">
    <citation type="submission" date="2017-04" db="EMBL/GenBank/DDBJ databases">
        <title>Characterization, genome and methylation analysis of a phthalic acid esters degrading strain Sphingobium yanoikuyae SHJ.</title>
        <authorList>
            <person name="Feng L."/>
        </authorList>
    </citation>
    <scope>NUCLEOTIDE SEQUENCE [LARGE SCALE GENOMIC DNA]</scope>
    <source>
        <strain evidence="1 2">SHJ</strain>
    </source>
</reference>
<protein>
    <submittedName>
        <fullName evidence="1">Uncharacterized protein</fullName>
    </submittedName>
</protein>
<gene>
    <name evidence="1" type="ORF">BV87_16255</name>
</gene>
<dbReference type="AlphaFoldDB" id="A0A0J9D673"/>
<evidence type="ECO:0000313" key="2">
    <source>
        <dbReference type="Proteomes" id="UP000037029"/>
    </source>
</evidence>
<organism evidence="1 2">
    <name type="scientific">Sphingobium yanoikuyae</name>
    <name type="common">Sphingomonas yanoikuyae</name>
    <dbReference type="NCBI Taxonomy" id="13690"/>
    <lineage>
        <taxon>Bacteria</taxon>
        <taxon>Pseudomonadati</taxon>
        <taxon>Pseudomonadota</taxon>
        <taxon>Alphaproteobacteria</taxon>
        <taxon>Sphingomonadales</taxon>
        <taxon>Sphingomonadaceae</taxon>
        <taxon>Sphingobium</taxon>
    </lineage>
</organism>
<proteinExistence type="predicted"/>
<dbReference type="EMBL" id="CP020925">
    <property type="protein sequence ID" value="ATP19793.1"/>
    <property type="molecule type" value="Genomic_DNA"/>
</dbReference>
<accession>A0A0J9D673</accession>
<dbReference type="RefSeq" id="WP_017499679.1">
    <property type="nucleotide sequence ID" value="NZ_CP020925.1"/>
</dbReference>